<dbReference type="Pfam" id="PF00400">
    <property type="entry name" value="WD40"/>
    <property type="match status" value="7"/>
</dbReference>
<dbReference type="InterPro" id="IPR015943">
    <property type="entry name" value="WD40/YVTN_repeat-like_dom_sf"/>
</dbReference>
<accession>A0A0C3CJG3</accession>
<dbReference type="SMART" id="SM00320">
    <property type="entry name" value="WD40"/>
    <property type="match status" value="7"/>
</dbReference>
<dbReference type="Gene3D" id="2.130.10.10">
    <property type="entry name" value="YVTN repeat-like/Quinoprotein amine dehydrogenase"/>
    <property type="match status" value="3"/>
</dbReference>
<organism evidence="5 6">
    <name type="scientific">Piloderma croceum (strain F 1598)</name>
    <dbReference type="NCBI Taxonomy" id="765440"/>
    <lineage>
        <taxon>Eukaryota</taxon>
        <taxon>Fungi</taxon>
        <taxon>Dikarya</taxon>
        <taxon>Basidiomycota</taxon>
        <taxon>Agaricomycotina</taxon>
        <taxon>Agaricomycetes</taxon>
        <taxon>Agaricomycetidae</taxon>
        <taxon>Atheliales</taxon>
        <taxon>Atheliaceae</taxon>
        <taxon>Piloderma</taxon>
    </lineage>
</organism>
<evidence type="ECO:0000256" key="2">
    <source>
        <dbReference type="ARBA" id="ARBA00022737"/>
    </source>
</evidence>
<dbReference type="PROSITE" id="PS50082">
    <property type="entry name" value="WD_REPEATS_2"/>
    <property type="match status" value="7"/>
</dbReference>
<dbReference type="PANTHER" id="PTHR45333:SF1">
    <property type="entry name" value="CHROMOSOME UNDETERMINED SCAFFOLD_625, WHOLE GENOME SHOTGUN SEQUENCE"/>
    <property type="match status" value="1"/>
</dbReference>
<proteinExistence type="predicted"/>
<dbReference type="PROSITE" id="PS00678">
    <property type="entry name" value="WD_REPEATS_1"/>
    <property type="match status" value="5"/>
</dbReference>
<dbReference type="InterPro" id="IPR020472">
    <property type="entry name" value="WD40_PAC1"/>
</dbReference>
<name>A0A0C3CJG3_PILCF</name>
<feature type="repeat" description="WD" evidence="3">
    <location>
        <begin position="999"/>
        <end position="1031"/>
    </location>
</feature>
<dbReference type="SUPFAM" id="SSF50978">
    <property type="entry name" value="WD40 repeat-like"/>
    <property type="match status" value="1"/>
</dbReference>
<dbReference type="PRINTS" id="PR00320">
    <property type="entry name" value="GPROTEINBRPT"/>
</dbReference>
<dbReference type="CDD" id="cd00200">
    <property type="entry name" value="WD40"/>
    <property type="match status" value="1"/>
</dbReference>
<sequence>MDIGLDHLLNLQSSQPNEDVVLSLVDKKGNQCPARLSVRVTQDSTSAVAGGAVEQAQTSAQMLSRPLVNVSDALTNVSNTLLNQQNIVTSFDALMKKVEVLVKVGDEVAKIHPYVNFAWQVLSAGMKMVQAQQARDQRILDLVVTMDTTYSFVVSADELKNQPVLQDIIKEILKQTIECGYFIREYTRRSFGERVVVHPFAEFDDQIAAFCTAFADLRKDFDSRLTLSTALFLSQAMTKIDAIRRDQLLSHLKPVDMNEYNRNGCLPDTRLDVTKVIIDWIADESSDRKHVLWLYGLAGSGKSTLSTTIARMMRDLQRLGGFFFFDRDIPERGAAKLVTMLSYQLANFDGRIGVEISRIVDSIPNIAEMPLEFQFATLLSVNALRSVEWTRGSIIIVVDAIDESGSEADRKILMEALSKGLSGLPLFVRIMVVSRQEPDIQRALGSHSHVRPYLLEFDSAETMGDILQFVRHRLEEIRVKGGFLGTDWPGDDKINALADRASGLFIWASTACLYIESYDPDQRLCELIDQWSESNSSGPFAQLDSLYKTGLQSGGLWDDPSFSSDCCSILGAILCARIPLSYSVMDALLVLPQHRPSRKSISRLTCVLRISETEGIRILHPSFHDYLSKRCSGEQWTIDLEFHNKELALRCINLLDKDGSEYVIQSKLSRNDTNLHQLAYDGHRFAQYFANTIQEHPLLLYTTALPFTPANTSIHKKFCHNHWLKVVCGVEKTWPRQLLQFQGHNDVVYSVAFSPDGSKIVSGSFDKTIRVWDASTGVEMLPPLQGHDGYIYSVAFSPDGSKIVSGSGDKTIRVWDASTGVEMLPPLQGHDDYIDSVAFSSDGSKIVSGSHDKTIRVWDARMGVEMLPSLQGHDSHIYSVAFSPDGSKIVSGSYDKTIRVWDASTGIEMLPPLEGYDSHIYSVAFSPDGSKIVSGSDDKTIRVWDVSMGVEMLPPLQGHDSSIDSVAFSPDGSKIVSGSFDKTIRVWDASTGVEMLPPLQGHDSYISSVAFSSDGSKIVSGSYDMTILVWDAITGVELPHAQTVVDGSVLNGPLISLKKGWFTNLNTGRCLGRFPVGASFHCLQVRGSTLFGWTSAYQLVIIHFLTQ</sequence>
<dbReference type="PANTHER" id="PTHR45333">
    <property type="entry name" value="MEMBRANE PROTEIN-RELATED"/>
    <property type="match status" value="1"/>
</dbReference>
<reference evidence="5 6" key="1">
    <citation type="submission" date="2014-04" db="EMBL/GenBank/DDBJ databases">
        <authorList>
            <consortium name="DOE Joint Genome Institute"/>
            <person name="Kuo A."/>
            <person name="Tarkka M."/>
            <person name="Buscot F."/>
            <person name="Kohler A."/>
            <person name="Nagy L.G."/>
            <person name="Floudas D."/>
            <person name="Copeland A."/>
            <person name="Barry K.W."/>
            <person name="Cichocki N."/>
            <person name="Veneault-Fourrey C."/>
            <person name="LaButti K."/>
            <person name="Lindquist E.A."/>
            <person name="Lipzen A."/>
            <person name="Lundell T."/>
            <person name="Morin E."/>
            <person name="Murat C."/>
            <person name="Sun H."/>
            <person name="Tunlid A."/>
            <person name="Henrissat B."/>
            <person name="Grigoriev I.V."/>
            <person name="Hibbett D.S."/>
            <person name="Martin F."/>
            <person name="Nordberg H.P."/>
            <person name="Cantor M.N."/>
            <person name="Hua S.X."/>
        </authorList>
    </citation>
    <scope>NUCLEOTIDE SEQUENCE [LARGE SCALE GENOMIC DNA]</scope>
    <source>
        <strain evidence="5 6">F 1598</strain>
    </source>
</reference>
<dbReference type="InterPro" id="IPR019775">
    <property type="entry name" value="WD40_repeat_CS"/>
</dbReference>
<evidence type="ECO:0000313" key="6">
    <source>
        <dbReference type="Proteomes" id="UP000054166"/>
    </source>
</evidence>
<dbReference type="InterPro" id="IPR036322">
    <property type="entry name" value="WD40_repeat_dom_sf"/>
</dbReference>
<protein>
    <recommendedName>
        <fullName evidence="4">Nephrocystin 3-like N-terminal domain-containing protein</fullName>
    </recommendedName>
</protein>
<feature type="repeat" description="WD" evidence="3">
    <location>
        <begin position="741"/>
        <end position="782"/>
    </location>
</feature>
<dbReference type="Proteomes" id="UP000054166">
    <property type="component" value="Unassembled WGS sequence"/>
</dbReference>
<evidence type="ECO:0000256" key="3">
    <source>
        <dbReference type="PROSITE-ProRule" id="PRU00221"/>
    </source>
</evidence>
<feature type="repeat" description="WD" evidence="3">
    <location>
        <begin position="784"/>
        <end position="825"/>
    </location>
</feature>
<dbReference type="InterPro" id="IPR056884">
    <property type="entry name" value="NPHP3-like_N"/>
</dbReference>
<dbReference type="OrthoDB" id="538223at2759"/>
<dbReference type="SUPFAM" id="SSF52540">
    <property type="entry name" value="P-loop containing nucleoside triphosphate hydrolases"/>
    <property type="match status" value="1"/>
</dbReference>
<keyword evidence="1 3" id="KW-0853">WD repeat</keyword>
<dbReference type="HOGENOM" id="CLU_000288_6_3_1"/>
<dbReference type="InterPro" id="IPR001680">
    <property type="entry name" value="WD40_rpt"/>
</dbReference>
<gene>
    <name evidence="5" type="ORF">PILCRDRAFT_812653</name>
</gene>
<feature type="domain" description="Nephrocystin 3-like N-terminal" evidence="4">
    <location>
        <begin position="278"/>
        <end position="435"/>
    </location>
</feature>
<feature type="repeat" description="WD" evidence="3">
    <location>
        <begin position="870"/>
        <end position="911"/>
    </location>
</feature>
<reference evidence="6" key="2">
    <citation type="submission" date="2015-01" db="EMBL/GenBank/DDBJ databases">
        <title>Evolutionary Origins and Diversification of the Mycorrhizal Mutualists.</title>
        <authorList>
            <consortium name="DOE Joint Genome Institute"/>
            <consortium name="Mycorrhizal Genomics Consortium"/>
            <person name="Kohler A."/>
            <person name="Kuo A."/>
            <person name="Nagy L.G."/>
            <person name="Floudas D."/>
            <person name="Copeland A."/>
            <person name="Barry K.W."/>
            <person name="Cichocki N."/>
            <person name="Veneault-Fourrey C."/>
            <person name="LaButti K."/>
            <person name="Lindquist E.A."/>
            <person name="Lipzen A."/>
            <person name="Lundell T."/>
            <person name="Morin E."/>
            <person name="Murat C."/>
            <person name="Riley R."/>
            <person name="Ohm R."/>
            <person name="Sun H."/>
            <person name="Tunlid A."/>
            <person name="Henrissat B."/>
            <person name="Grigoriev I.V."/>
            <person name="Hibbett D.S."/>
            <person name="Martin F."/>
        </authorList>
    </citation>
    <scope>NUCLEOTIDE SEQUENCE [LARGE SCALE GENOMIC DNA]</scope>
    <source>
        <strain evidence="6">F 1598</strain>
    </source>
</reference>
<dbReference type="AlphaFoldDB" id="A0A0C3CJG3"/>
<keyword evidence="2" id="KW-0677">Repeat</keyword>
<dbReference type="PROSITE" id="PS50294">
    <property type="entry name" value="WD_REPEATS_REGION"/>
    <property type="match status" value="7"/>
</dbReference>
<feature type="repeat" description="WD" evidence="3">
    <location>
        <begin position="913"/>
        <end position="947"/>
    </location>
</feature>
<keyword evidence="6" id="KW-1185">Reference proteome</keyword>
<feature type="repeat" description="WD" evidence="3">
    <location>
        <begin position="827"/>
        <end position="859"/>
    </location>
</feature>
<dbReference type="InParanoid" id="A0A0C3CJG3"/>
<evidence type="ECO:0000259" key="4">
    <source>
        <dbReference type="Pfam" id="PF24883"/>
    </source>
</evidence>
<dbReference type="InterPro" id="IPR027417">
    <property type="entry name" value="P-loop_NTPase"/>
</dbReference>
<dbReference type="Pfam" id="PF24883">
    <property type="entry name" value="NPHP3_N"/>
    <property type="match status" value="1"/>
</dbReference>
<feature type="repeat" description="WD" evidence="3">
    <location>
        <begin position="956"/>
        <end position="997"/>
    </location>
</feature>
<evidence type="ECO:0000313" key="5">
    <source>
        <dbReference type="EMBL" id="KIM89872.1"/>
    </source>
</evidence>
<evidence type="ECO:0000256" key="1">
    <source>
        <dbReference type="ARBA" id="ARBA00022574"/>
    </source>
</evidence>
<dbReference type="EMBL" id="KN832974">
    <property type="protein sequence ID" value="KIM89872.1"/>
    <property type="molecule type" value="Genomic_DNA"/>
</dbReference>
<dbReference type="STRING" id="765440.A0A0C3CJG3"/>